<protein>
    <submittedName>
        <fullName evidence="1">Uncharacterized protein</fullName>
    </submittedName>
</protein>
<sequence>MTINDEYHAKYLVLVAWVAQKTGLSEEVIEDTINTAYDNNMKEDLEEYCSKLYDGEEPDEE</sequence>
<proteinExistence type="predicted"/>
<accession>A0A0F7L3I8</accession>
<dbReference type="EMBL" id="KR029583">
    <property type="protein sequence ID" value="AKH46470.1"/>
    <property type="molecule type" value="Genomic_DNA"/>
</dbReference>
<name>A0A0F7L3I8_9VIRU</name>
<organism evidence="1">
    <name type="scientific">uncultured marine virus</name>
    <dbReference type="NCBI Taxonomy" id="186617"/>
    <lineage>
        <taxon>Viruses</taxon>
        <taxon>environmental samples</taxon>
    </lineage>
</organism>
<reference evidence="1" key="2">
    <citation type="submission" date="2015-03" db="EMBL/GenBank/DDBJ databases">
        <authorList>
            <person name="Chow C.-E.T."/>
            <person name="Winget D.M."/>
            <person name="White R.A.III."/>
            <person name="Hallam S.J."/>
            <person name="Suttle C.A."/>
        </authorList>
    </citation>
    <scope>NUCLEOTIDE SEQUENCE</scope>
    <source>
        <strain evidence="1">Anoxic3_8</strain>
    </source>
</reference>
<reference evidence="1" key="1">
    <citation type="journal article" date="2015" name="Front. Microbiol.">
        <title>Combining genomic sequencing methods to explore viral diversity and reveal potential virus-host interactions.</title>
        <authorList>
            <person name="Chow C.E."/>
            <person name="Winget D.M."/>
            <person name="White R.A.III."/>
            <person name="Hallam S.J."/>
            <person name="Suttle C.A."/>
        </authorList>
    </citation>
    <scope>NUCLEOTIDE SEQUENCE</scope>
    <source>
        <strain evidence="1">Anoxic3_8</strain>
    </source>
</reference>
<evidence type="ECO:0000313" key="1">
    <source>
        <dbReference type="EMBL" id="AKH46470.1"/>
    </source>
</evidence>